<proteinExistence type="predicted"/>
<gene>
    <name evidence="4" type="primary">LOC118421731</name>
</gene>
<keyword evidence="2" id="KW-0732">Signal</keyword>
<dbReference type="KEGG" id="bfo:118421731"/>
<keyword evidence="3" id="KW-1185">Reference proteome</keyword>
<dbReference type="AlphaFoldDB" id="A0A9J7LLK6"/>
<feature type="signal peptide" evidence="2">
    <location>
        <begin position="1"/>
        <end position="21"/>
    </location>
</feature>
<evidence type="ECO:0000256" key="2">
    <source>
        <dbReference type="SAM" id="SignalP"/>
    </source>
</evidence>
<dbReference type="Gene3D" id="1.20.5.340">
    <property type="match status" value="1"/>
</dbReference>
<feature type="coiled-coil region" evidence="1">
    <location>
        <begin position="28"/>
        <end position="98"/>
    </location>
</feature>
<dbReference type="OrthoDB" id="10048237at2759"/>
<keyword evidence="1" id="KW-0175">Coiled coil</keyword>
<dbReference type="OMA" id="ENSCTRH"/>
<evidence type="ECO:0000313" key="3">
    <source>
        <dbReference type="Proteomes" id="UP000001554"/>
    </source>
</evidence>
<name>A0A9J7LLK6_BRAFL</name>
<evidence type="ECO:0000256" key="1">
    <source>
        <dbReference type="SAM" id="Coils"/>
    </source>
</evidence>
<reference evidence="4" key="2">
    <citation type="submission" date="2025-08" db="UniProtKB">
        <authorList>
            <consortium name="RefSeq"/>
        </authorList>
    </citation>
    <scope>IDENTIFICATION</scope>
    <source>
        <strain evidence="4">S238N-H82</strain>
        <tissue evidence="4">Testes</tissue>
    </source>
</reference>
<organism evidence="3 4">
    <name type="scientific">Branchiostoma floridae</name>
    <name type="common">Florida lancelet</name>
    <name type="synonym">Amphioxus</name>
    <dbReference type="NCBI Taxonomy" id="7739"/>
    <lineage>
        <taxon>Eukaryota</taxon>
        <taxon>Metazoa</taxon>
        <taxon>Chordata</taxon>
        <taxon>Cephalochordata</taxon>
        <taxon>Leptocardii</taxon>
        <taxon>Amphioxiformes</taxon>
        <taxon>Branchiostomatidae</taxon>
        <taxon>Branchiostoma</taxon>
    </lineage>
</organism>
<dbReference type="Proteomes" id="UP000001554">
    <property type="component" value="Chromosome 8"/>
</dbReference>
<accession>A0A9J7LLK6</accession>
<sequence length="139" mass="16015">MWRAVYCTLLVLCVFAAGTAGFELADMIARLQRQNGELTETVANLTAALEASGPDRVQELETENSVLKAEKARLQREISSLQERIQDIELMFQTLQRRAAGNVLSLDIIEDTELRYRIENSCTRHYSRERQVMFYLWTL</sequence>
<dbReference type="GeneID" id="118421731"/>
<evidence type="ECO:0000313" key="4">
    <source>
        <dbReference type="RefSeq" id="XP_035685123.1"/>
    </source>
</evidence>
<dbReference type="RefSeq" id="XP_035685123.1">
    <property type="nucleotide sequence ID" value="XM_035829230.1"/>
</dbReference>
<protein>
    <submittedName>
        <fullName evidence="4">Uncharacterized protein LOC118421731</fullName>
    </submittedName>
</protein>
<reference evidence="3" key="1">
    <citation type="journal article" date="2020" name="Nat. Ecol. Evol.">
        <title>Deeply conserved synteny resolves early events in vertebrate evolution.</title>
        <authorList>
            <person name="Simakov O."/>
            <person name="Marletaz F."/>
            <person name="Yue J.X."/>
            <person name="O'Connell B."/>
            <person name="Jenkins J."/>
            <person name="Brandt A."/>
            <person name="Calef R."/>
            <person name="Tung C.H."/>
            <person name="Huang T.K."/>
            <person name="Schmutz J."/>
            <person name="Satoh N."/>
            <person name="Yu J.K."/>
            <person name="Putnam N.H."/>
            <person name="Green R.E."/>
            <person name="Rokhsar D.S."/>
        </authorList>
    </citation>
    <scope>NUCLEOTIDE SEQUENCE [LARGE SCALE GENOMIC DNA]</scope>
    <source>
        <strain evidence="3">S238N-H82</strain>
    </source>
</reference>
<feature type="chain" id="PRO_5039900703" evidence="2">
    <location>
        <begin position="22"/>
        <end position="139"/>
    </location>
</feature>